<proteinExistence type="evidence at protein level"/>
<dbReference type="Reactome" id="R-CEL-2672351">
    <property type="pathway name" value="Stimuli-sensing channels"/>
</dbReference>
<keyword evidence="8 13" id="KW-0406">Ion transport</keyword>
<dbReference type="GO" id="GO:0005886">
    <property type="term" value="C:plasma membrane"/>
    <property type="evidence" value="ECO:0000318"/>
    <property type="project" value="GO_Central"/>
</dbReference>
<keyword evidence="5 13" id="KW-0812">Transmembrane</keyword>
<dbReference type="InParanoid" id="G3MU02"/>
<dbReference type="WormBase" id="C27C12.5">
    <property type="protein sequence ID" value="CE46356"/>
    <property type="gene ID" value="WBGene00007775"/>
    <property type="gene designation" value="acd-3"/>
</dbReference>
<protein>
    <submittedName>
        <fullName evidence="15">DEgenerin Like</fullName>
    </submittedName>
</protein>
<dbReference type="Gene3D" id="1.10.287.770">
    <property type="entry name" value="YojJ-like"/>
    <property type="match status" value="1"/>
</dbReference>
<keyword evidence="10" id="KW-0325">Glycoprotein</keyword>
<dbReference type="KEGG" id="cel:CELE_C27C12.5"/>
<reference evidence="15 16" key="1">
    <citation type="journal article" date="1998" name="Science">
        <title>Genome sequence of the nematode C. elegans: a platform for investigating biology.</title>
        <authorList>
            <consortium name="The C. elegans sequencing consortium"/>
            <person name="Sulson J.E."/>
            <person name="Waterston R."/>
        </authorList>
    </citation>
    <scope>NUCLEOTIDE SEQUENCE [LARGE SCALE GENOMIC DNA]</scope>
    <source>
        <strain evidence="15 16">Bristol N2</strain>
    </source>
</reference>
<evidence type="ECO:0000256" key="13">
    <source>
        <dbReference type="RuleBase" id="RU000679"/>
    </source>
</evidence>
<dbReference type="RefSeq" id="NP_001257250.1">
    <property type="nucleotide sequence ID" value="NM_001270321.3"/>
</dbReference>
<evidence type="ECO:0000256" key="1">
    <source>
        <dbReference type="ARBA" id="ARBA00004141"/>
    </source>
</evidence>
<evidence type="ECO:0000256" key="12">
    <source>
        <dbReference type="ARBA" id="ARBA00023303"/>
    </source>
</evidence>
<dbReference type="FunCoup" id="G3MU02">
    <property type="interactions" value="1"/>
</dbReference>
<comment type="subcellular location">
    <subcellularLocation>
        <location evidence="1">Membrane</location>
        <topology evidence="1">Multi-pass membrane protein</topology>
    </subcellularLocation>
</comment>
<comment type="similarity">
    <text evidence="2 13">Belongs to the amiloride-sensitive sodium channel (TC 1.A.6) family.</text>
</comment>
<evidence type="ECO:0000256" key="6">
    <source>
        <dbReference type="ARBA" id="ARBA00022989"/>
    </source>
</evidence>
<dbReference type="SMR" id="G3MU02"/>
<dbReference type="AlphaFoldDB" id="G3MU02"/>
<keyword evidence="16" id="KW-1185">Reference proteome</keyword>
<dbReference type="OrthoDB" id="5874059at2759"/>
<evidence type="ECO:0000256" key="10">
    <source>
        <dbReference type="ARBA" id="ARBA00023180"/>
    </source>
</evidence>
<dbReference type="PANTHER" id="PTHR11690">
    <property type="entry name" value="AMILORIDE-SENSITIVE SODIUM CHANNEL-RELATED"/>
    <property type="match status" value="1"/>
</dbReference>
<sequence>MTETSNCSSSSSEYEEEEERIVLHVYDDESKEFTSLTTYHGMIRIYTSETWPSRIFWGVVVVTCVTLFMIQGGVLLEFYNSHPTATKIDEYRLPTSFLPSISICPYGFKTDDNLFYLITQGDKDVYIPPDYWKNSSKQLLKRLSYKCEDVVESIMINPNQIIDFCANSRTQITEIGKCFTFENWREFETNTLKIKLKSDFTKMYTAHIHSEYYEVSRSSTQAWLKPGSHAKLSFRIEEQHNLPQNNWGTCKVQTGEIYNHLGCLEQCLVAGYDQSCHCSPFFNRFTRFHCSIDELLNCPKLKEVPCDCPMQCYSQNYVLQPVSLLKSRSNISTVTFHLNSNLLRSHQQYKRFKQIDLMSYIGGVMGLFLGMSCVTLLEVFIYLFKTIFGTLNSTRHKAFIERLLSNEDGSIHGSHEEIIITQKIEKTVQKETLEQPLEQVADTRPLAERRFSLMPNNQLGVKVQFHRPNHLLKRNSVYLGNCDF</sequence>
<dbReference type="GO" id="GO:0015280">
    <property type="term" value="F:ligand-gated sodium channel activity"/>
    <property type="evidence" value="ECO:0000318"/>
    <property type="project" value="GO_Central"/>
</dbReference>
<feature type="transmembrane region" description="Helical" evidence="14">
    <location>
        <begin position="55"/>
        <end position="79"/>
    </location>
</feature>
<dbReference type="eggNOG" id="KOG4294">
    <property type="taxonomic scope" value="Eukaryota"/>
</dbReference>
<keyword evidence="7" id="KW-0915">Sodium</keyword>
<dbReference type="GO" id="GO:0035725">
    <property type="term" value="P:sodium ion transmembrane transport"/>
    <property type="evidence" value="ECO:0000318"/>
    <property type="project" value="GO_Central"/>
</dbReference>
<evidence type="ECO:0000256" key="3">
    <source>
        <dbReference type="ARBA" id="ARBA00022448"/>
    </source>
</evidence>
<evidence type="ECO:0000256" key="8">
    <source>
        <dbReference type="ARBA" id="ARBA00023065"/>
    </source>
</evidence>
<dbReference type="STRING" id="6239.C27C12.5b.1"/>
<keyword evidence="6 14" id="KW-1133">Transmembrane helix</keyword>
<name>G3MU02_CAEEL</name>
<evidence type="ECO:0000313" key="17">
    <source>
        <dbReference type="WormBase" id="C27C12.5"/>
    </source>
</evidence>
<keyword evidence="3 13" id="KW-0813">Transport</keyword>
<evidence type="ECO:0000256" key="9">
    <source>
        <dbReference type="ARBA" id="ARBA00023136"/>
    </source>
</evidence>
<dbReference type="Proteomes" id="UP000001940">
    <property type="component" value="Chromosome X"/>
</dbReference>
<dbReference type="Pfam" id="PF00858">
    <property type="entry name" value="ASC"/>
    <property type="match status" value="1"/>
</dbReference>
<evidence type="ECO:0000256" key="4">
    <source>
        <dbReference type="ARBA" id="ARBA00022461"/>
    </source>
</evidence>
<organism evidence="15 16">
    <name type="scientific">Caenorhabditis elegans</name>
    <dbReference type="NCBI Taxonomy" id="6239"/>
    <lineage>
        <taxon>Eukaryota</taxon>
        <taxon>Metazoa</taxon>
        <taxon>Ecdysozoa</taxon>
        <taxon>Nematoda</taxon>
        <taxon>Chromadorea</taxon>
        <taxon>Rhabditida</taxon>
        <taxon>Rhabditina</taxon>
        <taxon>Rhabditomorpha</taxon>
        <taxon>Rhabditoidea</taxon>
        <taxon>Rhabditidae</taxon>
        <taxon>Peloderinae</taxon>
        <taxon>Caenorhabditis</taxon>
    </lineage>
</organism>
<dbReference type="CTD" id="182963"/>
<dbReference type="InterPro" id="IPR001873">
    <property type="entry name" value="ENaC"/>
</dbReference>
<keyword evidence="4 13" id="KW-0894">Sodium channel</keyword>
<dbReference type="OMA" id="FLGMSCV"/>
<dbReference type="PeptideAtlas" id="G3MU02"/>
<dbReference type="PANTHER" id="PTHR11690:SF284">
    <property type="entry name" value="ACID-SENSING ION CHANNEL 1"/>
    <property type="match status" value="1"/>
</dbReference>
<keyword evidence="11 13" id="KW-0739">Sodium transport</keyword>
<evidence type="ECO:0000256" key="5">
    <source>
        <dbReference type="ARBA" id="ARBA00022692"/>
    </source>
</evidence>
<dbReference type="PhylomeDB" id="G3MU02"/>
<dbReference type="Bgee" id="WBGene00007775">
    <property type="expression patterns" value="Expressed in larva and 3 other cell types or tissues"/>
</dbReference>
<keyword evidence="9 14" id="KW-0472">Membrane</keyword>
<keyword evidence="18" id="KW-1267">Proteomics identification</keyword>
<evidence type="ECO:0000256" key="14">
    <source>
        <dbReference type="SAM" id="Phobius"/>
    </source>
</evidence>
<dbReference type="PaxDb" id="6239-C27C12.5b"/>
<evidence type="ECO:0000256" key="2">
    <source>
        <dbReference type="ARBA" id="ARBA00007193"/>
    </source>
</evidence>
<dbReference type="GeneID" id="182963"/>
<feature type="transmembrane region" description="Helical" evidence="14">
    <location>
        <begin position="357"/>
        <end position="384"/>
    </location>
</feature>
<evidence type="ECO:0007829" key="18">
    <source>
        <dbReference type="PeptideAtlas" id="G3MU02"/>
    </source>
</evidence>
<keyword evidence="12 13" id="KW-0407">Ion channel</keyword>
<dbReference type="EMBL" id="BX284606">
    <property type="protein sequence ID" value="CCD31037.1"/>
    <property type="molecule type" value="Genomic_DNA"/>
</dbReference>
<dbReference type="AGR" id="WB:WBGene00007775"/>
<accession>G3MU02</accession>
<evidence type="ECO:0000313" key="16">
    <source>
        <dbReference type="Proteomes" id="UP000001940"/>
    </source>
</evidence>
<gene>
    <name evidence="15 17" type="primary">acd-3</name>
    <name evidence="17" type="ORF">C27C12.5</name>
    <name evidence="15" type="ORF">CELE_C27C12.5</name>
</gene>
<evidence type="ECO:0000313" key="15">
    <source>
        <dbReference type="EMBL" id="CCD31037.1"/>
    </source>
</evidence>
<evidence type="ECO:0000256" key="7">
    <source>
        <dbReference type="ARBA" id="ARBA00023053"/>
    </source>
</evidence>
<evidence type="ECO:0000256" key="11">
    <source>
        <dbReference type="ARBA" id="ARBA00023201"/>
    </source>
</evidence>